<keyword evidence="2" id="KW-0132">Cell division</keyword>
<evidence type="ECO:0000256" key="7">
    <source>
        <dbReference type="SAM" id="Coils"/>
    </source>
</evidence>
<reference evidence="9 10" key="1">
    <citation type="submission" date="2021-06" db="EMBL/GenBank/DDBJ databases">
        <title>Gemonas diversity in paddy soil.</title>
        <authorList>
            <person name="Liu G."/>
        </authorList>
    </citation>
    <scope>NUCLEOTIDE SEQUENCE [LARGE SCALE GENOMIC DNA]</scope>
    <source>
        <strain evidence="9 10">RG2</strain>
    </source>
</reference>
<name>A0ABX8LIM0_9BACT</name>
<keyword evidence="10" id="KW-1185">Reference proteome</keyword>
<dbReference type="Proteomes" id="UP000683559">
    <property type="component" value="Chromosome"/>
</dbReference>
<keyword evidence="3" id="KW-0812">Transmembrane</keyword>
<evidence type="ECO:0000313" key="9">
    <source>
        <dbReference type="EMBL" id="QXE91863.1"/>
    </source>
</evidence>
<sequence length="141" mass="15055">MQKRFFLIPGAAIIFILCFTVFGDRGLLRINHLHRDLDDTQKRLNELKEENDKLKREIAALQSDRRYLESIARRDFGLVRGNEVIYQFPGAGKGGANATGSQGAAAQDVGAKTAPVQAPAAAPAGAPGGATRPAQSAPSGR</sequence>
<keyword evidence="6" id="KW-0131">Cell cycle</keyword>
<keyword evidence="5" id="KW-0472">Membrane</keyword>
<evidence type="ECO:0000256" key="4">
    <source>
        <dbReference type="ARBA" id="ARBA00022989"/>
    </source>
</evidence>
<evidence type="ECO:0000256" key="1">
    <source>
        <dbReference type="ARBA" id="ARBA00022475"/>
    </source>
</evidence>
<evidence type="ECO:0000256" key="3">
    <source>
        <dbReference type="ARBA" id="ARBA00022692"/>
    </source>
</evidence>
<dbReference type="Pfam" id="PF04977">
    <property type="entry name" value="DivIC"/>
    <property type="match status" value="1"/>
</dbReference>
<feature type="coiled-coil region" evidence="7">
    <location>
        <begin position="30"/>
        <end position="71"/>
    </location>
</feature>
<keyword evidence="4" id="KW-1133">Transmembrane helix</keyword>
<feature type="region of interest" description="Disordered" evidence="8">
    <location>
        <begin position="94"/>
        <end position="141"/>
    </location>
</feature>
<protein>
    <submittedName>
        <fullName evidence="9">Septum formation initiator family protein</fullName>
    </submittedName>
</protein>
<evidence type="ECO:0000256" key="2">
    <source>
        <dbReference type="ARBA" id="ARBA00022618"/>
    </source>
</evidence>
<gene>
    <name evidence="9" type="ORF">KP001_04825</name>
</gene>
<evidence type="ECO:0000256" key="5">
    <source>
        <dbReference type="ARBA" id="ARBA00023136"/>
    </source>
</evidence>
<proteinExistence type="predicted"/>
<organism evidence="9 10">
    <name type="scientific">Geomonas subterranea</name>
    <dbReference type="NCBI Taxonomy" id="2847989"/>
    <lineage>
        <taxon>Bacteria</taxon>
        <taxon>Pseudomonadati</taxon>
        <taxon>Thermodesulfobacteriota</taxon>
        <taxon>Desulfuromonadia</taxon>
        <taxon>Geobacterales</taxon>
        <taxon>Geobacteraceae</taxon>
        <taxon>Geomonas</taxon>
    </lineage>
</organism>
<dbReference type="PANTHER" id="PTHR37485:SF1">
    <property type="entry name" value="CELL DIVISION PROTEIN FTSB"/>
    <property type="match status" value="1"/>
</dbReference>
<feature type="compositionally biased region" description="Low complexity" evidence="8">
    <location>
        <begin position="110"/>
        <end position="134"/>
    </location>
</feature>
<dbReference type="InterPro" id="IPR023081">
    <property type="entry name" value="Cell_div_FtsB"/>
</dbReference>
<evidence type="ECO:0000313" key="10">
    <source>
        <dbReference type="Proteomes" id="UP000683559"/>
    </source>
</evidence>
<dbReference type="EMBL" id="CP077683">
    <property type="protein sequence ID" value="QXE91863.1"/>
    <property type="molecule type" value="Genomic_DNA"/>
</dbReference>
<accession>A0ABX8LIM0</accession>
<dbReference type="RefSeq" id="WP_217288436.1">
    <property type="nucleotide sequence ID" value="NZ_CP077683.1"/>
</dbReference>
<evidence type="ECO:0000256" key="6">
    <source>
        <dbReference type="ARBA" id="ARBA00023306"/>
    </source>
</evidence>
<evidence type="ECO:0000256" key="8">
    <source>
        <dbReference type="SAM" id="MobiDB-lite"/>
    </source>
</evidence>
<dbReference type="InterPro" id="IPR007060">
    <property type="entry name" value="FtsL/DivIC"/>
</dbReference>
<keyword evidence="7" id="KW-0175">Coiled coil</keyword>
<dbReference type="PANTHER" id="PTHR37485">
    <property type="entry name" value="CELL DIVISION PROTEIN FTSB"/>
    <property type="match status" value="1"/>
</dbReference>
<keyword evidence="1" id="KW-1003">Cell membrane</keyword>